<dbReference type="InterPro" id="IPR042229">
    <property type="entry name" value="Listeria/Bacterioides_rpt_sf"/>
</dbReference>
<feature type="compositionally biased region" description="Polar residues" evidence="2">
    <location>
        <begin position="696"/>
        <end position="706"/>
    </location>
</feature>
<dbReference type="RefSeq" id="WP_004815265.1">
    <property type="nucleotide sequence ID" value="NZ_ABXA01000043.1"/>
</dbReference>
<organism evidence="3 4">
    <name type="scientific">Anaerococcus hydrogenalis DSM 7454</name>
    <dbReference type="NCBI Taxonomy" id="561177"/>
    <lineage>
        <taxon>Bacteria</taxon>
        <taxon>Bacillati</taxon>
        <taxon>Bacillota</taxon>
        <taxon>Tissierellia</taxon>
        <taxon>Tissierellales</taxon>
        <taxon>Peptoniphilaceae</taxon>
        <taxon>Anaerococcus</taxon>
    </lineage>
</organism>
<feature type="region of interest" description="Disordered" evidence="2">
    <location>
        <begin position="1"/>
        <end position="25"/>
    </location>
</feature>
<protein>
    <recommendedName>
        <fullName evidence="5">Repeat protein</fullName>
    </recommendedName>
</protein>
<dbReference type="Proteomes" id="UP000005451">
    <property type="component" value="Unassembled WGS sequence"/>
</dbReference>
<proteinExistence type="predicted"/>
<dbReference type="GO" id="GO:0030313">
    <property type="term" value="C:cell envelope"/>
    <property type="evidence" value="ECO:0007669"/>
    <property type="project" value="UniProtKB-SubCell"/>
</dbReference>
<sequence length="748" mass="81150">MEGKKVDKGSNYTVLPNDFKAPDDTQEFDTWEVNGEKVAPGTEIKVDDNTVIKALWKKIQVNVTYDANGGSGTMEGKKVDKGSDYTVLPNGFKSPDDTQEFSHWEIDGKEVEANKAIKIDKDTKIKAIWKDIEYKVTFNGNTGTGSMPEKLVKKGNEYELPANRFTAPENKIFSHWKIGNEDKNPGDKITVNGDTEVIAIWKDIKVKVSYNSNGGSGTMDGAELTKGSTYKLSSNKFTAPANKEFAGWKIGEKEYAPDAEIIVNEDTTVKAIWKDKTPETPPVENYTVSFKTETGATGTMLDQTVAKGKYTLPNPTFTAEKGKEFAGWKVGEGTDLKTVGSEIDITGNVTLTAVWKGEVTETVKVSYDANGGSGTMEGKELTKGSTYKLLANGFTAPENKEFDTWEVNGEKLSPNSKITVDKDTVIKAIWKNKIPETPPVENYTVSFKTEAGATGTMLDQTVAKGKYTLPNPTFTAEKGKEFAGWRVGEGTDLKTVGSEIDITGNVTLTAVWKGDEPETPPATETFKVSYDANGGSGTMTGAELKKGSTYKLLANGFKAPDKKKFKGWKIGETEYAAGDEITVNENTTVTAIWEDITTDPSTPDSGTNPDQGGDKPNPGTRPGEGDNPDKPGTRPGEGDNPDKPGTRPGEGDNPENPDKPGENPRPRTKPNGGENISKPKPDDDKITKKPEDNKENSLNNRKVQVTRTKDVKENVQTGVESLGKIGGILSAAIAGLFASKKRKNNKFY</sequence>
<reference evidence="3 4" key="1">
    <citation type="submission" date="2008-09" db="EMBL/GenBank/DDBJ databases">
        <authorList>
            <person name="Fulton L."/>
            <person name="Clifton S."/>
            <person name="Fulton B."/>
            <person name="Xu J."/>
            <person name="Minx P."/>
            <person name="Pepin K.H."/>
            <person name="Johnson M."/>
            <person name="Thiruvilangam P."/>
            <person name="Bhonagiri V."/>
            <person name="Nash W.E."/>
            <person name="Mardis E.R."/>
            <person name="Wilson R.K."/>
        </authorList>
    </citation>
    <scope>NUCLEOTIDE SEQUENCE [LARGE SCALE GENOMIC DNA]</scope>
    <source>
        <strain evidence="3 4">DSM 7454</strain>
    </source>
</reference>
<feature type="compositionally biased region" description="Polar residues" evidence="2">
    <location>
        <begin position="598"/>
        <end position="610"/>
    </location>
</feature>
<feature type="compositionally biased region" description="Basic and acidic residues" evidence="2">
    <location>
        <begin position="623"/>
        <end position="645"/>
    </location>
</feature>
<gene>
    <name evidence="3" type="ORF">ANHYDRO_01724</name>
</gene>
<dbReference type="STRING" id="561177.ANHYDRO_01724"/>
<feature type="region of interest" description="Disordered" evidence="2">
    <location>
        <begin position="595"/>
        <end position="709"/>
    </location>
</feature>
<dbReference type="eggNOG" id="COG1579">
    <property type="taxonomic scope" value="Bacteria"/>
</dbReference>
<dbReference type="AlphaFoldDB" id="B6WAK8"/>
<accession>B6WAK8</accession>
<feature type="compositionally biased region" description="Basic and acidic residues" evidence="2">
    <location>
        <begin position="656"/>
        <end position="665"/>
    </location>
</feature>
<comment type="subcellular location">
    <subcellularLocation>
        <location evidence="1">Cell envelope</location>
    </subcellularLocation>
</comment>
<evidence type="ECO:0000313" key="4">
    <source>
        <dbReference type="Proteomes" id="UP000005451"/>
    </source>
</evidence>
<evidence type="ECO:0008006" key="5">
    <source>
        <dbReference type="Google" id="ProtNLM"/>
    </source>
</evidence>
<evidence type="ECO:0000256" key="1">
    <source>
        <dbReference type="ARBA" id="ARBA00004196"/>
    </source>
</evidence>
<comment type="caution">
    <text evidence="3">The sequence shown here is derived from an EMBL/GenBank/DDBJ whole genome shotgun (WGS) entry which is preliminary data.</text>
</comment>
<evidence type="ECO:0000256" key="2">
    <source>
        <dbReference type="SAM" id="MobiDB-lite"/>
    </source>
</evidence>
<name>B6WAK8_9FIRM</name>
<dbReference type="Gene3D" id="2.60.40.4270">
    <property type="entry name" value="Listeria-Bacteroides repeat domain"/>
    <property type="match status" value="6"/>
</dbReference>
<feature type="compositionally biased region" description="Basic and acidic residues" evidence="2">
    <location>
        <begin position="677"/>
        <end position="695"/>
    </location>
</feature>
<dbReference type="InterPro" id="IPR013378">
    <property type="entry name" value="InlB-like_B-rpt"/>
</dbReference>
<dbReference type="EMBL" id="ABXA01000043">
    <property type="protein sequence ID" value="EEB35540.1"/>
    <property type="molecule type" value="Genomic_DNA"/>
</dbReference>
<reference evidence="3 4" key="2">
    <citation type="submission" date="2008-10" db="EMBL/GenBank/DDBJ databases">
        <title>Draft genome sequence of Anaerococcus hydrogenalis (DSM 7454).</title>
        <authorList>
            <person name="Sudarsanam P."/>
            <person name="Ley R."/>
            <person name="Guruge J."/>
            <person name="Turnbaugh P.J."/>
            <person name="Mahowald M."/>
            <person name="Liep D."/>
            <person name="Gordon J."/>
        </authorList>
    </citation>
    <scope>NUCLEOTIDE SEQUENCE [LARGE SCALE GENOMIC DNA]</scope>
    <source>
        <strain evidence="3 4">DSM 7454</strain>
    </source>
</reference>
<evidence type="ECO:0000313" key="3">
    <source>
        <dbReference type="EMBL" id="EEB35540.1"/>
    </source>
</evidence>
<dbReference type="Pfam" id="PF09479">
    <property type="entry name" value="Flg_new"/>
    <property type="match status" value="7"/>
</dbReference>